<reference evidence="1 2" key="1">
    <citation type="submission" date="2020-08" db="EMBL/GenBank/DDBJ databases">
        <authorList>
            <person name="Koutsovoulos G."/>
            <person name="Danchin GJ E."/>
        </authorList>
    </citation>
    <scope>NUCLEOTIDE SEQUENCE [LARGE SCALE GENOMIC DNA]</scope>
</reference>
<proteinExistence type="predicted"/>
<protein>
    <submittedName>
        <fullName evidence="1">Uncharacterized protein</fullName>
    </submittedName>
</protein>
<dbReference type="Proteomes" id="UP000580250">
    <property type="component" value="Unassembled WGS sequence"/>
</dbReference>
<accession>A0A6V7UXW8</accession>
<evidence type="ECO:0000313" key="1">
    <source>
        <dbReference type="EMBL" id="CAD2166705.1"/>
    </source>
</evidence>
<organism evidence="1 2">
    <name type="scientific">Meloidogyne enterolobii</name>
    <name type="common">Root-knot nematode worm</name>
    <name type="synonym">Meloidogyne mayaguensis</name>
    <dbReference type="NCBI Taxonomy" id="390850"/>
    <lineage>
        <taxon>Eukaryota</taxon>
        <taxon>Metazoa</taxon>
        <taxon>Ecdysozoa</taxon>
        <taxon>Nematoda</taxon>
        <taxon>Chromadorea</taxon>
        <taxon>Rhabditida</taxon>
        <taxon>Tylenchina</taxon>
        <taxon>Tylenchomorpha</taxon>
        <taxon>Tylenchoidea</taxon>
        <taxon>Meloidogynidae</taxon>
        <taxon>Meloidogyninae</taxon>
        <taxon>Meloidogyne</taxon>
    </lineage>
</organism>
<name>A0A6V7UXW8_MELEN</name>
<dbReference type="EMBL" id="CAJEWN010000120">
    <property type="protein sequence ID" value="CAD2166705.1"/>
    <property type="molecule type" value="Genomic_DNA"/>
</dbReference>
<evidence type="ECO:0000313" key="2">
    <source>
        <dbReference type="Proteomes" id="UP000580250"/>
    </source>
</evidence>
<comment type="caution">
    <text evidence="1">The sequence shown here is derived from an EMBL/GenBank/DDBJ whole genome shotgun (WGS) entry which is preliminary data.</text>
</comment>
<gene>
    <name evidence="1" type="ORF">MENT_LOCUS18030</name>
</gene>
<dbReference type="AlphaFoldDB" id="A0A6V7UXW8"/>
<sequence>MSPTCGKDVSNVSCQQLSGELNAMANRYFKYVKEAKEFEILRVKLEELEELKIGGRGPHCWKFVATDYGMSNTRKKQHKNILGNSENILSTSQANVRPLVPRGSSVSSDPEEKILEEKLAVCAYYYSLLCEKDISDYSTQQLSEELDAFTNHYIKLVKHVEKLEESVVKPLKKLKEKKTHYWKYVACDYEMSEQEVQQIIDRANGVECSTSMTTGSGRGGGSDQVDEVDDDQQLTIKGTKLTLMDRFKRTGDQRMAAFEEMLRHRLLLNFMDDEGHDDGQLLEEDKEEK</sequence>